<name>A0AAP0IUG2_9MAGN</name>
<keyword evidence="3" id="KW-1185">Reference proteome</keyword>
<evidence type="ECO:0000313" key="3">
    <source>
        <dbReference type="Proteomes" id="UP001420932"/>
    </source>
</evidence>
<gene>
    <name evidence="2" type="ORF">Syun_019654</name>
</gene>
<evidence type="ECO:0000313" key="2">
    <source>
        <dbReference type="EMBL" id="KAK9122037.1"/>
    </source>
</evidence>
<keyword evidence="1" id="KW-0732">Signal</keyword>
<evidence type="ECO:0000256" key="1">
    <source>
        <dbReference type="SAM" id="SignalP"/>
    </source>
</evidence>
<proteinExistence type="predicted"/>
<accession>A0AAP0IUG2</accession>
<dbReference type="Proteomes" id="UP001420932">
    <property type="component" value="Unassembled WGS sequence"/>
</dbReference>
<protein>
    <submittedName>
        <fullName evidence="2">Uncharacterized protein</fullName>
    </submittedName>
</protein>
<feature type="signal peptide" evidence="1">
    <location>
        <begin position="1"/>
        <end position="18"/>
    </location>
</feature>
<dbReference type="AlphaFoldDB" id="A0AAP0IUG2"/>
<sequence length="185" mass="21245">MVSPRSLALWFLASSSLARSVALSLARSSLAPSLAIAADRSLPSIALSLARLARARSPRSSRAMRQALEARLVVSFEEIRKVVEQEKLDKEDETTIANMVKMWVKTRVDRYIDEDQLVINLKKRDSDLNWPDIMESWESLLLELPAFLKERRFILLETPQRSMRRSLENSQMGLGYVFLCLHYSY</sequence>
<comment type="caution">
    <text evidence="2">The sequence shown here is derived from an EMBL/GenBank/DDBJ whole genome shotgun (WGS) entry which is preliminary data.</text>
</comment>
<dbReference type="EMBL" id="JBBNAF010000008">
    <property type="protein sequence ID" value="KAK9122037.1"/>
    <property type="molecule type" value="Genomic_DNA"/>
</dbReference>
<organism evidence="2 3">
    <name type="scientific">Stephania yunnanensis</name>
    <dbReference type="NCBI Taxonomy" id="152371"/>
    <lineage>
        <taxon>Eukaryota</taxon>
        <taxon>Viridiplantae</taxon>
        <taxon>Streptophyta</taxon>
        <taxon>Embryophyta</taxon>
        <taxon>Tracheophyta</taxon>
        <taxon>Spermatophyta</taxon>
        <taxon>Magnoliopsida</taxon>
        <taxon>Ranunculales</taxon>
        <taxon>Menispermaceae</taxon>
        <taxon>Menispermoideae</taxon>
        <taxon>Cissampelideae</taxon>
        <taxon>Stephania</taxon>
    </lineage>
</organism>
<reference evidence="2 3" key="1">
    <citation type="submission" date="2024-01" db="EMBL/GenBank/DDBJ databases">
        <title>Genome assemblies of Stephania.</title>
        <authorList>
            <person name="Yang L."/>
        </authorList>
    </citation>
    <scope>NUCLEOTIDE SEQUENCE [LARGE SCALE GENOMIC DNA]</scope>
    <source>
        <strain evidence="2">YNDBR</strain>
        <tissue evidence="2">Leaf</tissue>
    </source>
</reference>
<feature type="chain" id="PRO_5043034009" evidence="1">
    <location>
        <begin position="19"/>
        <end position="185"/>
    </location>
</feature>